<dbReference type="Proteomes" id="UP000826271">
    <property type="component" value="Unassembled WGS sequence"/>
</dbReference>
<dbReference type="PROSITE" id="PS00108">
    <property type="entry name" value="PROTEIN_KINASE_ST"/>
    <property type="match status" value="1"/>
</dbReference>
<keyword evidence="13" id="KW-0675">Receptor</keyword>
<keyword evidence="14" id="KW-0325">Glycoprotein</keyword>
<keyword evidence="7" id="KW-0732">Signal</keyword>
<dbReference type="EMBL" id="WHWC01000002">
    <property type="protein sequence ID" value="KAG8387988.1"/>
    <property type="molecule type" value="Genomic_DNA"/>
</dbReference>
<evidence type="ECO:0000256" key="15">
    <source>
        <dbReference type="SAM" id="MobiDB-lite"/>
    </source>
</evidence>
<dbReference type="GO" id="GO:0005524">
    <property type="term" value="F:ATP binding"/>
    <property type="evidence" value="ECO:0007669"/>
    <property type="project" value="UniProtKB-KW"/>
</dbReference>
<proteinExistence type="inferred from homology"/>
<keyword evidence="18" id="KW-1185">Reference proteome</keyword>
<evidence type="ECO:0000259" key="16">
    <source>
        <dbReference type="PROSITE" id="PS50011"/>
    </source>
</evidence>
<accession>A0AAV6Y0I1</accession>
<dbReference type="InterPro" id="IPR008271">
    <property type="entry name" value="Ser/Thr_kinase_AS"/>
</dbReference>
<evidence type="ECO:0000256" key="2">
    <source>
        <dbReference type="ARBA" id="ARBA00008536"/>
    </source>
</evidence>
<evidence type="ECO:0000256" key="8">
    <source>
        <dbReference type="ARBA" id="ARBA00022741"/>
    </source>
</evidence>
<feature type="domain" description="Protein kinase" evidence="16">
    <location>
        <begin position="132"/>
        <end position="358"/>
    </location>
</feature>
<evidence type="ECO:0000256" key="4">
    <source>
        <dbReference type="ARBA" id="ARBA00022475"/>
    </source>
</evidence>
<evidence type="ECO:0000256" key="1">
    <source>
        <dbReference type="ARBA" id="ARBA00004251"/>
    </source>
</evidence>
<dbReference type="GO" id="GO:0002229">
    <property type="term" value="P:defense response to oomycetes"/>
    <property type="evidence" value="ECO:0007669"/>
    <property type="project" value="UniProtKB-ARBA"/>
</dbReference>
<reference evidence="17" key="1">
    <citation type="submission" date="2019-10" db="EMBL/GenBank/DDBJ databases">
        <authorList>
            <person name="Zhang R."/>
            <person name="Pan Y."/>
            <person name="Wang J."/>
            <person name="Ma R."/>
            <person name="Yu S."/>
        </authorList>
    </citation>
    <scope>NUCLEOTIDE SEQUENCE</scope>
    <source>
        <strain evidence="17">LA-IB0</strain>
        <tissue evidence="17">Leaf</tissue>
    </source>
</reference>
<evidence type="ECO:0000256" key="7">
    <source>
        <dbReference type="ARBA" id="ARBA00022729"/>
    </source>
</evidence>
<gene>
    <name evidence="17" type="ORF">BUALT_Bualt02G0078300</name>
</gene>
<keyword evidence="12" id="KW-0472">Membrane</keyword>
<dbReference type="InterPro" id="IPR011009">
    <property type="entry name" value="Kinase-like_dom_sf"/>
</dbReference>
<protein>
    <recommendedName>
        <fullName evidence="16">Protein kinase domain-containing protein</fullName>
    </recommendedName>
</protein>
<feature type="compositionally biased region" description="Polar residues" evidence="15">
    <location>
        <begin position="1"/>
        <end position="12"/>
    </location>
</feature>
<evidence type="ECO:0000256" key="14">
    <source>
        <dbReference type="ARBA" id="ARBA00023180"/>
    </source>
</evidence>
<dbReference type="InterPro" id="IPR000719">
    <property type="entry name" value="Prot_kinase_dom"/>
</dbReference>
<comment type="subcellular location">
    <subcellularLocation>
        <location evidence="1">Cell membrane</location>
        <topology evidence="1">Single-pass type I membrane protein</topology>
    </subcellularLocation>
</comment>
<dbReference type="PANTHER" id="PTHR47973">
    <property type="entry name" value="CYSTEINE-RICH RECEPTOR-LIKE PROTEIN KINASE 3"/>
    <property type="match status" value="1"/>
</dbReference>
<evidence type="ECO:0000313" key="18">
    <source>
        <dbReference type="Proteomes" id="UP000826271"/>
    </source>
</evidence>
<evidence type="ECO:0000256" key="3">
    <source>
        <dbReference type="ARBA" id="ARBA00010217"/>
    </source>
</evidence>
<dbReference type="Pfam" id="PF07714">
    <property type="entry name" value="PK_Tyr_Ser-Thr"/>
    <property type="match status" value="1"/>
</dbReference>
<keyword evidence="6" id="KW-0812">Transmembrane</keyword>
<evidence type="ECO:0000313" key="17">
    <source>
        <dbReference type="EMBL" id="KAG8387988.1"/>
    </source>
</evidence>
<dbReference type="GO" id="GO:0005886">
    <property type="term" value="C:plasma membrane"/>
    <property type="evidence" value="ECO:0007669"/>
    <property type="project" value="UniProtKB-SubCell"/>
</dbReference>
<dbReference type="Gene3D" id="3.30.200.20">
    <property type="entry name" value="Phosphorylase Kinase, domain 1"/>
    <property type="match status" value="1"/>
</dbReference>
<evidence type="ECO:0000256" key="10">
    <source>
        <dbReference type="ARBA" id="ARBA00022840"/>
    </source>
</evidence>
<evidence type="ECO:0000256" key="9">
    <source>
        <dbReference type="ARBA" id="ARBA00022777"/>
    </source>
</evidence>
<dbReference type="SMART" id="SM00220">
    <property type="entry name" value="S_TKc"/>
    <property type="match status" value="1"/>
</dbReference>
<evidence type="ECO:0000256" key="12">
    <source>
        <dbReference type="ARBA" id="ARBA00023136"/>
    </source>
</evidence>
<evidence type="ECO:0000256" key="6">
    <source>
        <dbReference type="ARBA" id="ARBA00022692"/>
    </source>
</evidence>
<dbReference type="PROSITE" id="PS50011">
    <property type="entry name" value="PROTEIN_KINASE_DOM"/>
    <property type="match status" value="1"/>
</dbReference>
<evidence type="ECO:0000256" key="5">
    <source>
        <dbReference type="ARBA" id="ARBA00022679"/>
    </source>
</evidence>
<keyword evidence="4" id="KW-1003">Cell membrane</keyword>
<sequence>MAPQPRSASTQPFPLPNWRKLSPVKSPNLTPPSGNFRGHVSSARLRDLGRNPSGDWRRLVAHPIATRNQPRFATPSGQFLARDFLSSSRLAMGGYQRMLTNDDAATADDDGYDSSSNLFFKLQALQIATNFFSELNQLGHGGFGPVYKGLMSNGEEVAVKKLSLNSRQGLKEFTNEVKLLLRVQHRNLVMLLGCCVEGPEKMLVYEYLPNRSLDYFLFDKKKSPLLDWTKRFQIIRGVARGLLYLHEEAPERIIHRDIKASNILLDDQLNPKISDFGLARLFPGEETHLNTFKISGTHGYMAPEYAIHGYLSVKTDVFSFGILVLEIVSGRKNHDKLLGAEKADLLNYVSINEVLSSL</sequence>
<dbReference type="FunFam" id="1.10.510.10:FF:000240">
    <property type="entry name" value="Lectin-domain containing receptor kinase A4.3"/>
    <property type="match status" value="1"/>
</dbReference>
<evidence type="ECO:0000256" key="13">
    <source>
        <dbReference type="ARBA" id="ARBA00023170"/>
    </source>
</evidence>
<keyword evidence="10" id="KW-0067">ATP-binding</keyword>
<keyword evidence="5" id="KW-0808">Transferase</keyword>
<name>A0AAV6Y0I1_9LAMI</name>
<organism evidence="17 18">
    <name type="scientific">Buddleja alternifolia</name>
    <dbReference type="NCBI Taxonomy" id="168488"/>
    <lineage>
        <taxon>Eukaryota</taxon>
        <taxon>Viridiplantae</taxon>
        <taxon>Streptophyta</taxon>
        <taxon>Embryophyta</taxon>
        <taxon>Tracheophyta</taxon>
        <taxon>Spermatophyta</taxon>
        <taxon>Magnoliopsida</taxon>
        <taxon>eudicotyledons</taxon>
        <taxon>Gunneridae</taxon>
        <taxon>Pentapetalae</taxon>
        <taxon>asterids</taxon>
        <taxon>lamiids</taxon>
        <taxon>Lamiales</taxon>
        <taxon>Scrophulariaceae</taxon>
        <taxon>Buddlejeae</taxon>
        <taxon>Buddleja</taxon>
    </lineage>
</organism>
<comment type="similarity">
    <text evidence="3">In the C-terminal section; belongs to the protein kinase superfamily. Ser/Thr protein kinase family.</text>
</comment>
<comment type="similarity">
    <text evidence="2">In the N-terminal section; belongs to the leguminous lectin family.</text>
</comment>
<keyword evidence="11" id="KW-1133">Transmembrane helix</keyword>
<evidence type="ECO:0000256" key="11">
    <source>
        <dbReference type="ARBA" id="ARBA00022989"/>
    </source>
</evidence>
<dbReference type="InterPro" id="IPR001245">
    <property type="entry name" value="Ser-Thr/Tyr_kinase_cat_dom"/>
</dbReference>
<dbReference type="Gene3D" id="1.10.510.10">
    <property type="entry name" value="Transferase(Phosphotransferase) domain 1"/>
    <property type="match status" value="1"/>
</dbReference>
<comment type="caution">
    <text evidence="17">The sequence shown here is derived from an EMBL/GenBank/DDBJ whole genome shotgun (WGS) entry which is preliminary data.</text>
</comment>
<keyword evidence="9" id="KW-0418">Kinase</keyword>
<dbReference type="FunFam" id="3.30.200.20:FF:000177">
    <property type="entry name" value="Cysteine-rich receptor-like protein kinase 2"/>
    <property type="match status" value="1"/>
</dbReference>
<keyword evidence="8" id="KW-0547">Nucleotide-binding</keyword>
<dbReference type="GO" id="GO:0004672">
    <property type="term" value="F:protein kinase activity"/>
    <property type="evidence" value="ECO:0007669"/>
    <property type="project" value="InterPro"/>
</dbReference>
<dbReference type="AlphaFoldDB" id="A0AAV6Y0I1"/>
<dbReference type="SUPFAM" id="SSF56112">
    <property type="entry name" value="Protein kinase-like (PK-like)"/>
    <property type="match status" value="1"/>
</dbReference>
<dbReference type="InterPro" id="IPR052059">
    <property type="entry name" value="CR_Ser/Thr_kinase"/>
</dbReference>
<feature type="region of interest" description="Disordered" evidence="15">
    <location>
        <begin position="1"/>
        <end position="38"/>
    </location>
</feature>